<comment type="caution">
    <text evidence="2">The sequence shown here is derived from an EMBL/GenBank/DDBJ whole genome shotgun (WGS) entry which is preliminary data.</text>
</comment>
<feature type="compositionally biased region" description="Basic and acidic residues" evidence="1">
    <location>
        <begin position="1"/>
        <end position="10"/>
    </location>
</feature>
<gene>
    <name evidence="2" type="ORF">ABB28_10130</name>
</gene>
<feature type="region of interest" description="Disordered" evidence="1">
    <location>
        <begin position="1"/>
        <end position="23"/>
    </location>
</feature>
<accession>A0A0R0CW03</accession>
<sequence length="87" mass="9325">MLQKTLDHYLSRPALSMPPLDESARQNLASAQRSLQGLAAVLDVLEADHLVYRAGPSEPPLAPQLVDGLLMAGRQLIASAQAALERP</sequence>
<evidence type="ECO:0000313" key="3">
    <source>
        <dbReference type="Proteomes" id="UP000051386"/>
    </source>
</evidence>
<proteinExistence type="predicted"/>
<reference evidence="2 3" key="1">
    <citation type="submission" date="2015-05" db="EMBL/GenBank/DDBJ databases">
        <title>Genome sequencing and analysis of members of genus Stenotrophomonas.</title>
        <authorList>
            <person name="Patil P.P."/>
            <person name="Midha S."/>
            <person name="Patil P.B."/>
        </authorList>
    </citation>
    <scope>NUCLEOTIDE SEQUENCE [LARGE SCALE GENOMIC DNA]</scope>
    <source>
        <strain evidence="2 3">DSM 21508</strain>
    </source>
</reference>
<dbReference type="PATRIC" id="fig|517011.3.peg.1735"/>
<keyword evidence="3" id="KW-1185">Reference proteome</keyword>
<dbReference type="EMBL" id="LDJK01000043">
    <property type="protein sequence ID" value="KRG73525.1"/>
    <property type="molecule type" value="Genomic_DNA"/>
</dbReference>
<dbReference type="AlphaFoldDB" id="A0A0R0CW03"/>
<evidence type="ECO:0000256" key="1">
    <source>
        <dbReference type="SAM" id="MobiDB-lite"/>
    </source>
</evidence>
<dbReference type="RefSeq" id="WP_057508504.1">
    <property type="nucleotide sequence ID" value="NZ_LDJK01000043.1"/>
</dbReference>
<evidence type="ECO:0000313" key="2">
    <source>
        <dbReference type="EMBL" id="KRG73525.1"/>
    </source>
</evidence>
<dbReference type="Proteomes" id="UP000051386">
    <property type="component" value="Unassembled WGS sequence"/>
</dbReference>
<protein>
    <submittedName>
        <fullName evidence="2">Uncharacterized protein</fullName>
    </submittedName>
</protein>
<organism evidence="2 3">
    <name type="scientific">Stenotrophomonas chelatiphaga</name>
    <dbReference type="NCBI Taxonomy" id="517011"/>
    <lineage>
        <taxon>Bacteria</taxon>
        <taxon>Pseudomonadati</taxon>
        <taxon>Pseudomonadota</taxon>
        <taxon>Gammaproteobacteria</taxon>
        <taxon>Lysobacterales</taxon>
        <taxon>Lysobacteraceae</taxon>
        <taxon>Stenotrophomonas</taxon>
    </lineage>
</organism>
<name>A0A0R0CW03_9GAMM</name>